<keyword evidence="5" id="KW-0812">Transmembrane</keyword>
<keyword evidence="5" id="KW-0472">Membrane</keyword>
<dbReference type="InterPro" id="IPR001640">
    <property type="entry name" value="Lgt"/>
</dbReference>
<dbReference type="Pfam" id="PF08534">
    <property type="entry name" value="Redoxin"/>
    <property type="match status" value="1"/>
</dbReference>
<dbReference type="InterPro" id="IPR017937">
    <property type="entry name" value="Thioredoxin_CS"/>
</dbReference>
<evidence type="ECO:0000313" key="7">
    <source>
        <dbReference type="EMBL" id="MDF2097095.1"/>
    </source>
</evidence>
<feature type="transmembrane region" description="Helical" evidence="5">
    <location>
        <begin position="76"/>
        <end position="97"/>
    </location>
</feature>
<feature type="transmembrane region" description="Helical" evidence="5">
    <location>
        <begin position="104"/>
        <end position="124"/>
    </location>
</feature>
<keyword evidence="4" id="KW-0676">Redox-active center</keyword>
<evidence type="ECO:0000256" key="1">
    <source>
        <dbReference type="ARBA" id="ARBA00004196"/>
    </source>
</evidence>
<feature type="transmembrane region" description="Helical" evidence="5">
    <location>
        <begin position="16"/>
        <end position="36"/>
    </location>
</feature>
<dbReference type="InterPro" id="IPR013740">
    <property type="entry name" value="Redoxin"/>
</dbReference>
<dbReference type="CDD" id="cd02966">
    <property type="entry name" value="TlpA_like_family"/>
    <property type="match status" value="1"/>
</dbReference>
<evidence type="ECO:0000256" key="4">
    <source>
        <dbReference type="ARBA" id="ARBA00023284"/>
    </source>
</evidence>
<accession>A0ABT5YQ36</accession>
<keyword evidence="2" id="KW-0201">Cytochrome c-type biogenesis</keyword>
<organism evidence="7 8">
    <name type="scientific">Aquibaculum arenosum</name>
    <dbReference type="NCBI Taxonomy" id="3032591"/>
    <lineage>
        <taxon>Bacteria</taxon>
        <taxon>Pseudomonadati</taxon>
        <taxon>Pseudomonadota</taxon>
        <taxon>Alphaproteobacteria</taxon>
        <taxon>Rhodospirillales</taxon>
        <taxon>Rhodovibrionaceae</taxon>
        <taxon>Aquibaculum</taxon>
    </lineage>
</organism>
<dbReference type="Pfam" id="PF01790">
    <property type="entry name" value="LGT"/>
    <property type="match status" value="1"/>
</dbReference>
<dbReference type="Proteomes" id="UP001215503">
    <property type="component" value="Unassembled WGS sequence"/>
</dbReference>
<evidence type="ECO:0000256" key="5">
    <source>
        <dbReference type="SAM" id="Phobius"/>
    </source>
</evidence>
<dbReference type="InterPro" id="IPR036249">
    <property type="entry name" value="Thioredoxin-like_sf"/>
</dbReference>
<protein>
    <submittedName>
        <fullName evidence="7">TlpA disulfide reductase family protein</fullName>
    </submittedName>
</protein>
<feature type="domain" description="Thioredoxin" evidence="6">
    <location>
        <begin position="127"/>
        <end position="264"/>
    </location>
</feature>
<name>A0ABT5YQ36_9PROT</name>
<sequence length="265" mass="29393">MNAVGIGPLVFSSERFAAILGIGAFLFLAVLIAWRLGRRFESWAFWSVALAVVSARLGHVLEHLSTFAQEPLRALAFWQGGFSWPWAVIPLAAFAVWRLPRRHLPWAAAPLAAGLLAWAVTLQLTTSRERPTLPETQFQQMTGEAFALGDGFEGPLVVNLWATWCPPCRREMPMMAEVAAEEDGVTFIFANQGEEMAEIHRYLDAEELNLGLVLLDREQQLTAHYDALGLPVTLFIDAQGDLVRSHLGEISREVLLRNIAEMTSG</sequence>
<dbReference type="PANTHER" id="PTHR42852:SF6">
    <property type="entry name" value="THIOL:DISULFIDE INTERCHANGE PROTEIN DSBE"/>
    <property type="match status" value="1"/>
</dbReference>
<dbReference type="InterPro" id="IPR013766">
    <property type="entry name" value="Thioredoxin_domain"/>
</dbReference>
<keyword evidence="5" id="KW-1133">Transmembrane helix</keyword>
<dbReference type="Gene3D" id="3.40.30.10">
    <property type="entry name" value="Glutaredoxin"/>
    <property type="match status" value="1"/>
</dbReference>
<dbReference type="SUPFAM" id="SSF52833">
    <property type="entry name" value="Thioredoxin-like"/>
    <property type="match status" value="1"/>
</dbReference>
<comment type="subcellular location">
    <subcellularLocation>
        <location evidence="1">Cell envelope</location>
    </subcellularLocation>
</comment>
<dbReference type="RefSeq" id="WP_275823867.1">
    <property type="nucleotide sequence ID" value="NZ_JARHUD010000009.1"/>
</dbReference>
<evidence type="ECO:0000256" key="3">
    <source>
        <dbReference type="ARBA" id="ARBA00023157"/>
    </source>
</evidence>
<dbReference type="InterPro" id="IPR050553">
    <property type="entry name" value="Thioredoxin_ResA/DsbE_sf"/>
</dbReference>
<dbReference type="EMBL" id="JARHUD010000009">
    <property type="protein sequence ID" value="MDF2097095.1"/>
    <property type="molecule type" value="Genomic_DNA"/>
</dbReference>
<gene>
    <name evidence="7" type="ORF">P2G67_14025</name>
</gene>
<proteinExistence type="predicted"/>
<dbReference type="PANTHER" id="PTHR42852">
    <property type="entry name" value="THIOL:DISULFIDE INTERCHANGE PROTEIN DSBE"/>
    <property type="match status" value="1"/>
</dbReference>
<evidence type="ECO:0000259" key="6">
    <source>
        <dbReference type="PROSITE" id="PS51352"/>
    </source>
</evidence>
<evidence type="ECO:0000256" key="2">
    <source>
        <dbReference type="ARBA" id="ARBA00022748"/>
    </source>
</evidence>
<feature type="transmembrane region" description="Helical" evidence="5">
    <location>
        <begin position="43"/>
        <end position="61"/>
    </location>
</feature>
<comment type="caution">
    <text evidence="7">The sequence shown here is derived from an EMBL/GenBank/DDBJ whole genome shotgun (WGS) entry which is preliminary data.</text>
</comment>
<dbReference type="PROSITE" id="PS51352">
    <property type="entry name" value="THIOREDOXIN_2"/>
    <property type="match status" value="1"/>
</dbReference>
<keyword evidence="3" id="KW-1015">Disulfide bond</keyword>
<evidence type="ECO:0000313" key="8">
    <source>
        <dbReference type="Proteomes" id="UP001215503"/>
    </source>
</evidence>
<reference evidence="7 8" key="1">
    <citation type="submission" date="2023-03" db="EMBL/GenBank/DDBJ databases">
        <title>Fodinicurvata sp. CAU 1616 isolated from sea sendiment.</title>
        <authorList>
            <person name="Kim W."/>
        </authorList>
    </citation>
    <scope>NUCLEOTIDE SEQUENCE [LARGE SCALE GENOMIC DNA]</scope>
    <source>
        <strain evidence="7 8">CAU 1616</strain>
    </source>
</reference>
<dbReference type="PROSITE" id="PS00194">
    <property type="entry name" value="THIOREDOXIN_1"/>
    <property type="match status" value="1"/>
</dbReference>
<keyword evidence="8" id="KW-1185">Reference proteome</keyword>